<gene>
    <name evidence="2" type="ORF">BHAMNSH16_07165</name>
</gene>
<keyword evidence="2" id="KW-0813">Transport</keyword>
<dbReference type="SUPFAM" id="SSF55804">
    <property type="entry name" value="Phoshotransferase/anion transport protein"/>
    <property type="match status" value="1"/>
</dbReference>
<keyword evidence="3" id="KW-1185">Reference proteome</keyword>
<evidence type="ECO:0000259" key="1">
    <source>
        <dbReference type="PROSITE" id="PS51094"/>
    </source>
</evidence>
<accession>A0AAC9XKM9</accession>
<evidence type="ECO:0000313" key="3">
    <source>
        <dbReference type="Proteomes" id="UP000264880"/>
    </source>
</evidence>
<evidence type="ECO:0000313" key="2">
    <source>
        <dbReference type="EMBL" id="ASJ21433.1"/>
    </source>
</evidence>
<proteinExistence type="predicted"/>
<dbReference type="KEGG" id="bhp:BHAMNSH16_07165"/>
<protein>
    <submittedName>
        <fullName evidence="2">PTS sugar transporter subunit IIA</fullName>
    </submittedName>
</protein>
<name>A0AAC9XKM9_9SPIR</name>
<dbReference type="PROSITE" id="PS51094">
    <property type="entry name" value="PTS_EIIA_TYPE_2"/>
    <property type="match status" value="1"/>
</dbReference>
<dbReference type="EMBL" id="CP019914">
    <property type="protein sequence ID" value="ASJ21433.1"/>
    <property type="molecule type" value="Genomic_DNA"/>
</dbReference>
<dbReference type="PROSITE" id="PS00372">
    <property type="entry name" value="PTS_EIIA_TYPE_2_HIS"/>
    <property type="match status" value="1"/>
</dbReference>
<dbReference type="RefSeq" id="WP_008729447.1">
    <property type="nucleotide sequence ID" value="NZ_CP019914.1"/>
</dbReference>
<dbReference type="Proteomes" id="UP000264880">
    <property type="component" value="Chromosome"/>
</dbReference>
<sequence length="153" mass="17395">MSFIEKYNIFLENDFSSKDELFDFISNKSKELNISSSVSEVKDGLYDREKDGNTVIADMIAMPHARIESINDLKVILISLKKPILYNEEESIDLAYSILAPIDANDEFIDILMLVAIIVQDGELQNVIRNSKAGEEEKISNMIDEALKIYNQI</sequence>
<organism evidence="2 3">
    <name type="scientific">Brachyspira hampsonii</name>
    <dbReference type="NCBI Taxonomy" id="1287055"/>
    <lineage>
        <taxon>Bacteria</taxon>
        <taxon>Pseudomonadati</taxon>
        <taxon>Spirochaetota</taxon>
        <taxon>Spirochaetia</taxon>
        <taxon>Brachyspirales</taxon>
        <taxon>Brachyspiraceae</taxon>
        <taxon>Brachyspira</taxon>
    </lineage>
</organism>
<dbReference type="Pfam" id="PF00359">
    <property type="entry name" value="PTS_EIIA_2"/>
    <property type="match status" value="1"/>
</dbReference>
<dbReference type="AlphaFoldDB" id="A0AAC9XKM9"/>
<keyword evidence="2" id="KW-0762">Sugar transport</keyword>
<dbReference type="PANTHER" id="PTHR47738">
    <property type="entry name" value="PTS SYSTEM FRUCTOSE-LIKE EIIA COMPONENT-RELATED"/>
    <property type="match status" value="1"/>
</dbReference>
<dbReference type="PANTHER" id="PTHR47738:SF1">
    <property type="entry name" value="NITROGEN REGULATORY PROTEIN"/>
    <property type="match status" value="1"/>
</dbReference>
<dbReference type="InterPro" id="IPR051541">
    <property type="entry name" value="PTS_SugarTrans_NitroReg"/>
</dbReference>
<reference evidence="2 3" key="1">
    <citation type="submission" date="2017-02" db="EMBL/GenBank/DDBJ databases">
        <title>Complete genome sequence of Brachyspira hampsonii genomovar I strain NSH-16 (ATCC BAA-2463).</title>
        <authorList>
            <person name="Mirajkar N.S."/>
            <person name="Gebhart C.J."/>
        </authorList>
    </citation>
    <scope>NUCLEOTIDE SEQUENCE [LARGE SCALE GENOMIC DNA]</scope>
    <source>
        <strain evidence="2 3">NSH-16</strain>
    </source>
</reference>
<dbReference type="InterPro" id="IPR016152">
    <property type="entry name" value="PTrfase/Anion_transptr"/>
</dbReference>
<dbReference type="Gene3D" id="3.40.930.10">
    <property type="entry name" value="Mannitol-specific EII, Chain A"/>
    <property type="match status" value="1"/>
</dbReference>
<dbReference type="InterPro" id="IPR002178">
    <property type="entry name" value="PTS_EIIA_type-2_dom"/>
</dbReference>
<dbReference type="GO" id="GO:0030295">
    <property type="term" value="F:protein kinase activator activity"/>
    <property type="evidence" value="ECO:0007669"/>
    <property type="project" value="TreeGrafter"/>
</dbReference>
<feature type="domain" description="PTS EIIA type-2" evidence="1">
    <location>
        <begin position="2"/>
        <end position="146"/>
    </location>
</feature>